<proteinExistence type="predicted"/>
<dbReference type="InterPro" id="IPR025509">
    <property type="entry name" value="DUF4396"/>
</dbReference>
<feature type="transmembrane region" description="Helical" evidence="1">
    <location>
        <begin position="204"/>
        <end position="227"/>
    </location>
</feature>
<feature type="transmembrane region" description="Helical" evidence="1">
    <location>
        <begin position="125"/>
        <end position="147"/>
    </location>
</feature>
<feature type="transmembrane region" description="Helical" evidence="1">
    <location>
        <begin position="168"/>
        <end position="192"/>
    </location>
</feature>
<keyword evidence="4" id="KW-1185">Reference proteome</keyword>
<dbReference type="EMBL" id="JBHRSS010000015">
    <property type="protein sequence ID" value="MFC3106343.1"/>
    <property type="molecule type" value="Genomic_DNA"/>
</dbReference>
<organism evidence="3 4">
    <name type="scientific">Salinisphaera aquimarina</name>
    <dbReference type="NCBI Taxonomy" id="2094031"/>
    <lineage>
        <taxon>Bacteria</taxon>
        <taxon>Pseudomonadati</taxon>
        <taxon>Pseudomonadota</taxon>
        <taxon>Gammaproteobacteria</taxon>
        <taxon>Salinisphaerales</taxon>
        <taxon>Salinisphaeraceae</taxon>
        <taxon>Salinisphaera</taxon>
    </lineage>
</organism>
<feature type="transmembrane region" description="Helical" evidence="1">
    <location>
        <begin position="6"/>
        <end position="24"/>
    </location>
</feature>
<evidence type="ECO:0000313" key="3">
    <source>
        <dbReference type="EMBL" id="MFC3106343.1"/>
    </source>
</evidence>
<feature type="transmembrane region" description="Helical" evidence="1">
    <location>
        <begin position="36"/>
        <end position="58"/>
    </location>
</feature>
<comment type="caution">
    <text evidence="3">The sequence shown here is derived from an EMBL/GenBank/DDBJ whole genome shotgun (WGS) entry which is preliminary data.</text>
</comment>
<accession>A0ABV7EUE0</accession>
<evidence type="ECO:0000313" key="4">
    <source>
        <dbReference type="Proteomes" id="UP001595462"/>
    </source>
</evidence>
<keyword evidence="1" id="KW-0472">Membrane</keyword>
<dbReference type="Proteomes" id="UP001595462">
    <property type="component" value="Unassembled WGS sequence"/>
</dbReference>
<sequence length="235" mass="26568">MIPNWLHWLSIASLLVAFACASIIAADERTHPQKMWIMNVVWPVTALFGSVFAVWGYYRYGRLAAQDGVEDHTAATPYPAMVGKGSSHCGSGCTLGDICAEWLAFSLPVIATWFGWHTLFETKMFAVWVLDYLFAFGFGIAFQYFTIKPMRDVTAWQGLIAAVKADTLSLTAWQIGMYGFMAVAHFWIFAAFLGTELKTNTVEFWFMMQIAMLFGFATSYPVNWWLIRIGVKEKM</sequence>
<protein>
    <submittedName>
        <fullName evidence="3">DUF4396 domain-containing protein</fullName>
    </submittedName>
</protein>
<keyword evidence="1" id="KW-0812">Transmembrane</keyword>
<dbReference type="RefSeq" id="WP_380692002.1">
    <property type="nucleotide sequence ID" value="NZ_JBHRSS010000015.1"/>
</dbReference>
<evidence type="ECO:0000259" key="2">
    <source>
        <dbReference type="Pfam" id="PF14342"/>
    </source>
</evidence>
<dbReference type="Pfam" id="PF14342">
    <property type="entry name" value="DUF4396"/>
    <property type="match status" value="1"/>
</dbReference>
<feature type="domain" description="DUF4396" evidence="2">
    <location>
        <begin position="81"/>
        <end position="232"/>
    </location>
</feature>
<evidence type="ECO:0000256" key="1">
    <source>
        <dbReference type="SAM" id="Phobius"/>
    </source>
</evidence>
<name>A0ABV7EUE0_9GAMM</name>
<gene>
    <name evidence="3" type="ORF">ACFOSU_20915</name>
</gene>
<keyword evidence="1" id="KW-1133">Transmembrane helix</keyword>
<reference evidence="4" key="1">
    <citation type="journal article" date="2019" name="Int. J. Syst. Evol. Microbiol.">
        <title>The Global Catalogue of Microorganisms (GCM) 10K type strain sequencing project: providing services to taxonomists for standard genome sequencing and annotation.</title>
        <authorList>
            <consortium name="The Broad Institute Genomics Platform"/>
            <consortium name="The Broad Institute Genome Sequencing Center for Infectious Disease"/>
            <person name="Wu L."/>
            <person name="Ma J."/>
        </authorList>
    </citation>
    <scope>NUCLEOTIDE SEQUENCE [LARGE SCALE GENOMIC DNA]</scope>
    <source>
        <strain evidence="4">KCTC 52640</strain>
    </source>
</reference>